<dbReference type="AlphaFoldDB" id="A0AAV4WLZ4"/>
<feature type="non-terminal residue" evidence="1">
    <location>
        <position position="1"/>
    </location>
</feature>
<organism evidence="1 2">
    <name type="scientific">Caerostris darwini</name>
    <dbReference type="NCBI Taxonomy" id="1538125"/>
    <lineage>
        <taxon>Eukaryota</taxon>
        <taxon>Metazoa</taxon>
        <taxon>Ecdysozoa</taxon>
        <taxon>Arthropoda</taxon>
        <taxon>Chelicerata</taxon>
        <taxon>Arachnida</taxon>
        <taxon>Araneae</taxon>
        <taxon>Araneomorphae</taxon>
        <taxon>Entelegynae</taxon>
        <taxon>Araneoidea</taxon>
        <taxon>Araneidae</taxon>
        <taxon>Caerostris</taxon>
    </lineage>
</organism>
<evidence type="ECO:0000313" key="1">
    <source>
        <dbReference type="EMBL" id="GIY82874.1"/>
    </source>
</evidence>
<accession>A0AAV4WLZ4</accession>
<gene>
    <name evidence="1" type="ORF">CDAR_396841</name>
</gene>
<keyword evidence="2" id="KW-1185">Reference proteome</keyword>
<proteinExistence type="predicted"/>
<evidence type="ECO:0000313" key="2">
    <source>
        <dbReference type="Proteomes" id="UP001054837"/>
    </source>
</evidence>
<protein>
    <submittedName>
        <fullName evidence="1">Uncharacterized protein</fullName>
    </submittedName>
</protein>
<comment type="caution">
    <text evidence="1">The sequence shown here is derived from an EMBL/GenBank/DDBJ whole genome shotgun (WGS) entry which is preliminary data.</text>
</comment>
<dbReference type="EMBL" id="BPLQ01014753">
    <property type="protein sequence ID" value="GIY82874.1"/>
    <property type="molecule type" value="Genomic_DNA"/>
</dbReference>
<name>A0AAV4WLZ4_9ARAC</name>
<dbReference type="Proteomes" id="UP001054837">
    <property type="component" value="Unassembled WGS sequence"/>
</dbReference>
<sequence>KVKCFYNQNHPFVISKCRQLVSSTVKKKQNRFLEGNPSRIISILDKIS</sequence>
<reference evidence="1 2" key="1">
    <citation type="submission" date="2021-06" db="EMBL/GenBank/DDBJ databases">
        <title>Caerostris darwini draft genome.</title>
        <authorList>
            <person name="Kono N."/>
            <person name="Arakawa K."/>
        </authorList>
    </citation>
    <scope>NUCLEOTIDE SEQUENCE [LARGE SCALE GENOMIC DNA]</scope>
</reference>